<evidence type="ECO:0000313" key="2">
    <source>
        <dbReference type="EMBL" id="PPQ94492.1"/>
    </source>
</evidence>
<protein>
    <recommendedName>
        <fullName evidence="1">SGS domain-containing protein</fullName>
    </recommendedName>
</protein>
<dbReference type="OrthoDB" id="1898560at2759"/>
<evidence type="ECO:0000259" key="1">
    <source>
        <dbReference type="PROSITE" id="PS51048"/>
    </source>
</evidence>
<keyword evidence="3" id="KW-1185">Reference proteome</keyword>
<dbReference type="FunCoup" id="A0A409XUI2">
    <property type="interactions" value="525"/>
</dbReference>
<feature type="domain" description="SGS" evidence="1">
    <location>
        <begin position="51"/>
        <end position="114"/>
    </location>
</feature>
<dbReference type="STRING" id="93625.A0A409XUI2"/>
<proteinExistence type="predicted"/>
<evidence type="ECO:0000313" key="3">
    <source>
        <dbReference type="Proteomes" id="UP000283269"/>
    </source>
</evidence>
<dbReference type="InterPro" id="IPR007699">
    <property type="entry name" value="SGS_dom"/>
</dbReference>
<organism evidence="2 3">
    <name type="scientific">Psilocybe cyanescens</name>
    <dbReference type="NCBI Taxonomy" id="93625"/>
    <lineage>
        <taxon>Eukaryota</taxon>
        <taxon>Fungi</taxon>
        <taxon>Dikarya</taxon>
        <taxon>Basidiomycota</taxon>
        <taxon>Agaricomycotina</taxon>
        <taxon>Agaricomycetes</taxon>
        <taxon>Agaricomycetidae</taxon>
        <taxon>Agaricales</taxon>
        <taxon>Agaricineae</taxon>
        <taxon>Strophariaceae</taxon>
        <taxon>Psilocybe</taxon>
    </lineage>
</organism>
<sequence length="114" mass="12285">MPLVLKPLNRWIDPNVSNFIVGKVQVKVWLIQHVQGGRSTLGGDNPGPLSAAPIASTSFALAASIGVRKPKKNWEETASTLDSFQKIYGNADGDTRWAMMKGYQESGGKTLGTN</sequence>
<dbReference type="Proteomes" id="UP000283269">
    <property type="component" value="Unassembled WGS sequence"/>
</dbReference>
<name>A0A409XUI2_PSICY</name>
<dbReference type="AlphaFoldDB" id="A0A409XUI2"/>
<accession>A0A409XUI2</accession>
<reference evidence="2 3" key="1">
    <citation type="journal article" date="2018" name="Evol. Lett.">
        <title>Horizontal gene cluster transfer increased hallucinogenic mushroom diversity.</title>
        <authorList>
            <person name="Reynolds H.T."/>
            <person name="Vijayakumar V."/>
            <person name="Gluck-Thaler E."/>
            <person name="Korotkin H.B."/>
            <person name="Matheny P.B."/>
            <person name="Slot J.C."/>
        </authorList>
    </citation>
    <scope>NUCLEOTIDE SEQUENCE [LARGE SCALE GENOMIC DNA]</scope>
    <source>
        <strain evidence="2 3">2631</strain>
    </source>
</reference>
<dbReference type="InParanoid" id="A0A409XUI2"/>
<dbReference type="Pfam" id="PF05002">
    <property type="entry name" value="SGS"/>
    <property type="match status" value="1"/>
</dbReference>
<gene>
    <name evidence="2" type="ORF">CVT25_013804</name>
</gene>
<dbReference type="PROSITE" id="PS51048">
    <property type="entry name" value="SGS"/>
    <property type="match status" value="1"/>
</dbReference>
<dbReference type="EMBL" id="NHYD01000329">
    <property type="protein sequence ID" value="PPQ94492.1"/>
    <property type="molecule type" value="Genomic_DNA"/>
</dbReference>
<comment type="caution">
    <text evidence="2">The sequence shown here is derived from an EMBL/GenBank/DDBJ whole genome shotgun (WGS) entry which is preliminary data.</text>
</comment>